<dbReference type="PANTHER" id="PTHR30151:SF20">
    <property type="entry name" value="ABC TRANSPORTER PERMEASE PROTEIN HI_0355-RELATED"/>
    <property type="match status" value="1"/>
</dbReference>
<dbReference type="SUPFAM" id="SSF161098">
    <property type="entry name" value="MetI-like"/>
    <property type="match status" value="1"/>
</dbReference>
<comment type="similarity">
    <text evidence="7">Belongs to the binding-protein-dependent transport system permease family.</text>
</comment>
<dbReference type="PROSITE" id="PS50928">
    <property type="entry name" value="ABC_TM1"/>
    <property type="match status" value="1"/>
</dbReference>
<organism evidence="9 10">
    <name type="scientific">Rhizobium sullae</name>
    <name type="common">Rhizobium hedysari</name>
    <dbReference type="NCBI Taxonomy" id="50338"/>
    <lineage>
        <taxon>Bacteria</taxon>
        <taxon>Pseudomonadati</taxon>
        <taxon>Pseudomonadota</taxon>
        <taxon>Alphaproteobacteria</taxon>
        <taxon>Hyphomicrobiales</taxon>
        <taxon>Rhizobiaceae</taxon>
        <taxon>Rhizobium/Agrobacterium group</taxon>
        <taxon>Rhizobium</taxon>
    </lineage>
</organism>
<reference evidence="9 10" key="2">
    <citation type="submission" date="2017-12" db="EMBL/GenBank/DDBJ databases">
        <title>Genome sequence of Rhizobium sullae HCNT1 isolated from Sulla coronaria nodules and featuring peculiar denitrification phenotypes.</title>
        <authorList>
            <person name="De Diego-Diaz B."/>
            <person name="Treu L."/>
            <person name="Campanaro S."/>
            <person name="Da Silva Duarte V."/>
            <person name="Basaglia M."/>
            <person name="Favaro L."/>
            <person name="Casella S."/>
            <person name="Squartini A."/>
        </authorList>
    </citation>
    <scope>NUCLEOTIDE SEQUENCE [LARGE SCALE GENOMIC DNA]</scope>
    <source>
        <strain evidence="9 10">HCNT1</strain>
    </source>
</reference>
<keyword evidence="2 7" id="KW-0813">Transport</keyword>
<dbReference type="STRING" id="1041146.GCA_000427985_01439"/>
<dbReference type="InterPro" id="IPR035906">
    <property type="entry name" value="MetI-like_sf"/>
</dbReference>
<dbReference type="CDD" id="cd06261">
    <property type="entry name" value="TM_PBP2"/>
    <property type="match status" value="1"/>
</dbReference>
<protein>
    <submittedName>
        <fullName evidence="9">ABC transporter permease</fullName>
    </submittedName>
</protein>
<feature type="transmembrane region" description="Helical" evidence="7">
    <location>
        <begin position="229"/>
        <end position="248"/>
    </location>
</feature>
<dbReference type="Proteomes" id="UP000232164">
    <property type="component" value="Unassembled WGS sequence"/>
</dbReference>
<evidence type="ECO:0000256" key="6">
    <source>
        <dbReference type="ARBA" id="ARBA00023136"/>
    </source>
</evidence>
<name>A0A2N0D7B7_RHISU</name>
<feature type="transmembrane region" description="Helical" evidence="7">
    <location>
        <begin position="72"/>
        <end position="95"/>
    </location>
</feature>
<dbReference type="Pfam" id="PF00528">
    <property type="entry name" value="BPD_transp_1"/>
    <property type="match status" value="1"/>
</dbReference>
<evidence type="ECO:0000313" key="9">
    <source>
        <dbReference type="EMBL" id="PKA42010.1"/>
    </source>
</evidence>
<feature type="transmembrane region" description="Helical" evidence="7">
    <location>
        <begin position="134"/>
        <end position="153"/>
    </location>
</feature>
<evidence type="ECO:0000256" key="3">
    <source>
        <dbReference type="ARBA" id="ARBA00022475"/>
    </source>
</evidence>
<sequence length="270" mass="29436">MESLRGRLKIMYAIINSPWVRPVILVAALILVWDLSIRIFGIPAYLIPTPLDVGNQLYTQWPMLAAETLPTLQATIGGFVLSVVIGVPLAMLIAYSRTIESYLYPLLVFSQSIPKVAIAPLFVVWFGFGILPKIIVAFLLGFFPIVVSTVMGFKSLEADLIDLARSMGSTRLKMFYKISLPNALPAIFSAMKVSITLAVVGAVVGEFVGSNSGIGYVLQRANGNFDLPLMFSALIVLSMMGVFLFVLIDLAEKLVLPWHISNRGDALAPT</sequence>
<feature type="transmembrane region" description="Helical" evidence="7">
    <location>
        <begin position="20"/>
        <end position="47"/>
    </location>
</feature>
<feature type="domain" description="ABC transmembrane type-1" evidence="8">
    <location>
        <begin position="68"/>
        <end position="248"/>
    </location>
</feature>
<dbReference type="GO" id="GO:0055085">
    <property type="term" value="P:transmembrane transport"/>
    <property type="evidence" value="ECO:0007669"/>
    <property type="project" value="InterPro"/>
</dbReference>
<feature type="transmembrane region" description="Helical" evidence="7">
    <location>
        <begin position="102"/>
        <end position="128"/>
    </location>
</feature>
<accession>A0A2N0D7B7</accession>
<evidence type="ECO:0000313" key="10">
    <source>
        <dbReference type="Proteomes" id="UP000232164"/>
    </source>
</evidence>
<comment type="caution">
    <text evidence="9">The sequence shown here is derived from an EMBL/GenBank/DDBJ whole genome shotgun (WGS) entry which is preliminary data.</text>
</comment>
<keyword evidence="6 7" id="KW-0472">Membrane</keyword>
<keyword evidence="5 7" id="KW-1133">Transmembrane helix</keyword>
<reference evidence="9 10" key="1">
    <citation type="submission" date="2017-11" db="EMBL/GenBank/DDBJ databases">
        <authorList>
            <person name="Han C.G."/>
        </authorList>
    </citation>
    <scope>NUCLEOTIDE SEQUENCE [LARGE SCALE GENOMIC DNA]</scope>
    <source>
        <strain evidence="9 10">HCNT1</strain>
    </source>
</reference>
<evidence type="ECO:0000256" key="2">
    <source>
        <dbReference type="ARBA" id="ARBA00022448"/>
    </source>
</evidence>
<dbReference type="Gene3D" id="1.10.3720.10">
    <property type="entry name" value="MetI-like"/>
    <property type="match status" value="1"/>
</dbReference>
<evidence type="ECO:0000256" key="7">
    <source>
        <dbReference type="RuleBase" id="RU363032"/>
    </source>
</evidence>
<evidence type="ECO:0000259" key="8">
    <source>
        <dbReference type="PROSITE" id="PS50928"/>
    </source>
</evidence>
<gene>
    <name evidence="9" type="ORF">CWR43_17915</name>
</gene>
<evidence type="ECO:0000256" key="4">
    <source>
        <dbReference type="ARBA" id="ARBA00022692"/>
    </source>
</evidence>
<dbReference type="PANTHER" id="PTHR30151">
    <property type="entry name" value="ALKANE SULFONATE ABC TRANSPORTER-RELATED, MEMBRANE SUBUNIT"/>
    <property type="match status" value="1"/>
</dbReference>
<proteinExistence type="inferred from homology"/>
<dbReference type="GO" id="GO:0005886">
    <property type="term" value="C:plasma membrane"/>
    <property type="evidence" value="ECO:0007669"/>
    <property type="project" value="UniProtKB-SubCell"/>
</dbReference>
<evidence type="ECO:0000256" key="5">
    <source>
        <dbReference type="ARBA" id="ARBA00022989"/>
    </source>
</evidence>
<evidence type="ECO:0000256" key="1">
    <source>
        <dbReference type="ARBA" id="ARBA00004651"/>
    </source>
</evidence>
<keyword evidence="4 7" id="KW-0812">Transmembrane</keyword>
<comment type="subcellular location">
    <subcellularLocation>
        <location evidence="1 7">Cell membrane</location>
        <topology evidence="1 7">Multi-pass membrane protein</topology>
    </subcellularLocation>
</comment>
<dbReference type="InterPro" id="IPR000515">
    <property type="entry name" value="MetI-like"/>
</dbReference>
<dbReference type="AlphaFoldDB" id="A0A2N0D7B7"/>
<dbReference type="EMBL" id="PIQN01000014">
    <property type="protein sequence ID" value="PKA42010.1"/>
    <property type="molecule type" value="Genomic_DNA"/>
</dbReference>
<keyword evidence="3" id="KW-1003">Cell membrane</keyword>